<evidence type="ECO:0000259" key="1">
    <source>
        <dbReference type="PROSITE" id="PS51707"/>
    </source>
</evidence>
<feature type="domain" description="CHAD" evidence="2">
    <location>
        <begin position="215"/>
        <end position="494"/>
    </location>
</feature>
<dbReference type="Pfam" id="PF05235">
    <property type="entry name" value="CHAD"/>
    <property type="match status" value="1"/>
</dbReference>
<gene>
    <name evidence="3" type="ORF">ACFFIC_23105</name>
</gene>
<reference evidence="3 4" key="1">
    <citation type="submission" date="2024-09" db="EMBL/GenBank/DDBJ databases">
        <authorList>
            <person name="Sun Q."/>
            <person name="Mori K."/>
        </authorList>
    </citation>
    <scope>NUCLEOTIDE SEQUENCE [LARGE SCALE GENOMIC DNA]</scope>
    <source>
        <strain evidence="3 4">CCM 7468</strain>
    </source>
</reference>
<sequence length="499" mass="54319">MTAPKPRPTEIEIKFLLPDGDPAALDGHPMLRGCEAGPPSRETTTYFDTADRAFARAGASFRLRRAGNRSVQTLKLRDGGGPFGRGEWEWPVKGGQPDRRQLAETPLAGLEGELIPVFTAEVVRRLRRLRHEDATIEIVVDEGTIQAGKRTEAIREAELELKGGSPAALHRLAARLQADLRLVLGAESKSDRGWRLLTGEPRRGAKAQDIDLPHDIVAAEAFRRIVAAILASLLAHQPAAAAGVMEGVHGMRIATRRLRALLALFRPCLAAETEARFTAGLRDLARVLGEARDWDVFVAETLPQAAGAEADRLRPLAEAERRAAHGRVVEEFGRPALTSLVLGLTAWAEDPAALSGEAGGGAMDEPLLDLAPGLVERLARKARRRGRHIRRRSEAELHELRKALKKLRYGIEFVAPLHKAKRVSAYLHHCKLLQEKLGALNDAAVAVTLAGRLAQNDAALAPAALAVSAWADARRAEAHHDLRKAWRAFRDAPLPRPVG</sequence>
<dbReference type="SMART" id="SM01118">
    <property type="entry name" value="CYTH"/>
    <property type="match status" value="1"/>
</dbReference>
<proteinExistence type="predicted"/>
<dbReference type="InterPro" id="IPR033469">
    <property type="entry name" value="CYTH-like_dom_sf"/>
</dbReference>
<feature type="domain" description="CYTH" evidence="1">
    <location>
        <begin position="8"/>
        <end position="200"/>
    </location>
</feature>
<organism evidence="3 4">
    <name type="scientific">Muricoccus vinaceus</name>
    <dbReference type="NCBI Taxonomy" id="424704"/>
    <lineage>
        <taxon>Bacteria</taxon>
        <taxon>Pseudomonadati</taxon>
        <taxon>Pseudomonadota</taxon>
        <taxon>Alphaproteobacteria</taxon>
        <taxon>Acetobacterales</taxon>
        <taxon>Roseomonadaceae</taxon>
        <taxon>Muricoccus</taxon>
    </lineage>
</organism>
<dbReference type="SUPFAM" id="SSF55154">
    <property type="entry name" value="CYTH-like phosphatases"/>
    <property type="match status" value="1"/>
</dbReference>
<dbReference type="SMART" id="SM00880">
    <property type="entry name" value="CHAD"/>
    <property type="match status" value="1"/>
</dbReference>
<comment type="caution">
    <text evidence="3">The sequence shown here is derived from an EMBL/GenBank/DDBJ whole genome shotgun (WGS) entry which is preliminary data.</text>
</comment>
<dbReference type="InterPro" id="IPR023577">
    <property type="entry name" value="CYTH_domain"/>
</dbReference>
<name>A0ABV6IXR9_9PROT</name>
<dbReference type="PROSITE" id="PS51707">
    <property type="entry name" value="CYTH"/>
    <property type="match status" value="1"/>
</dbReference>
<evidence type="ECO:0000259" key="2">
    <source>
        <dbReference type="PROSITE" id="PS51708"/>
    </source>
</evidence>
<evidence type="ECO:0000313" key="3">
    <source>
        <dbReference type="EMBL" id="MFC0388407.1"/>
    </source>
</evidence>
<protein>
    <submittedName>
        <fullName evidence="3">CHAD domain-containing protein</fullName>
    </submittedName>
</protein>
<dbReference type="EMBL" id="JBHLVZ010000083">
    <property type="protein sequence ID" value="MFC0388407.1"/>
    <property type="molecule type" value="Genomic_DNA"/>
</dbReference>
<dbReference type="PANTHER" id="PTHR39339:SF1">
    <property type="entry name" value="CHAD DOMAIN-CONTAINING PROTEIN"/>
    <property type="match status" value="1"/>
</dbReference>
<dbReference type="InterPro" id="IPR007899">
    <property type="entry name" value="CHAD_dom"/>
</dbReference>
<evidence type="ECO:0000313" key="4">
    <source>
        <dbReference type="Proteomes" id="UP001589789"/>
    </source>
</evidence>
<dbReference type="CDD" id="cd07756">
    <property type="entry name" value="CYTH-like_Pase_CHAD"/>
    <property type="match status" value="1"/>
</dbReference>
<dbReference type="RefSeq" id="WP_377054780.1">
    <property type="nucleotide sequence ID" value="NZ_JBHLVZ010000083.1"/>
</dbReference>
<accession>A0ABV6IXR9</accession>
<dbReference type="Pfam" id="PF01928">
    <property type="entry name" value="CYTH"/>
    <property type="match status" value="1"/>
</dbReference>
<dbReference type="InterPro" id="IPR038186">
    <property type="entry name" value="CHAD_dom_sf"/>
</dbReference>
<dbReference type="PROSITE" id="PS51708">
    <property type="entry name" value="CHAD"/>
    <property type="match status" value="1"/>
</dbReference>
<dbReference type="Proteomes" id="UP001589789">
    <property type="component" value="Unassembled WGS sequence"/>
</dbReference>
<keyword evidence="4" id="KW-1185">Reference proteome</keyword>
<dbReference type="Gene3D" id="2.40.320.10">
    <property type="entry name" value="Hypothetical Protein Pfu-838710-001"/>
    <property type="match status" value="1"/>
</dbReference>
<dbReference type="Gene3D" id="1.40.20.10">
    <property type="entry name" value="CHAD domain"/>
    <property type="match status" value="1"/>
</dbReference>
<dbReference type="PANTHER" id="PTHR39339">
    <property type="entry name" value="SLR1444 PROTEIN"/>
    <property type="match status" value="1"/>
</dbReference>